<dbReference type="EMBL" id="JAFJZO010000036">
    <property type="protein sequence ID" value="KAG5490445.1"/>
    <property type="molecule type" value="Genomic_DNA"/>
</dbReference>
<keyword evidence="7" id="KW-0238">DNA-binding</keyword>
<dbReference type="GO" id="GO:0006310">
    <property type="term" value="P:DNA recombination"/>
    <property type="evidence" value="ECO:0007669"/>
    <property type="project" value="UniProtKB-KW"/>
</dbReference>
<protein>
    <recommendedName>
        <fullName evidence="12">Ku domain-containing protein</fullName>
    </recommendedName>
</protein>
<accession>A0A836L162</accession>
<organism evidence="13 14">
    <name type="scientific">Porcisia hertigi</name>
    <dbReference type="NCBI Taxonomy" id="2761500"/>
    <lineage>
        <taxon>Eukaryota</taxon>
        <taxon>Discoba</taxon>
        <taxon>Euglenozoa</taxon>
        <taxon>Kinetoplastea</taxon>
        <taxon>Metakinetoplastina</taxon>
        <taxon>Trypanosomatida</taxon>
        <taxon>Trypanosomatidae</taxon>
        <taxon>Leishmaniinae</taxon>
        <taxon>Porcisia</taxon>
    </lineage>
</organism>
<evidence type="ECO:0000256" key="3">
    <source>
        <dbReference type="ARBA" id="ARBA00022763"/>
    </source>
</evidence>
<keyword evidence="9" id="KW-0234">DNA repair</keyword>
<evidence type="ECO:0000256" key="7">
    <source>
        <dbReference type="ARBA" id="ARBA00023125"/>
    </source>
</evidence>
<dbReference type="Gene3D" id="2.40.290.10">
    <property type="match status" value="1"/>
</dbReference>
<evidence type="ECO:0000256" key="5">
    <source>
        <dbReference type="ARBA" id="ARBA00022806"/>
    </source>
</evidence>
<dbReference type="GO" id="GO:0042162">
    <property type="term" value="F:telomeric DNA binding"/>
    <property type="evidence" value="ECO:0007669"/>
    <property type="project" value="TreeGrafter"/>
</dbReference>
<dbReference type="SUPFAM" id="SSF53300">
    <property type="entry name" value="vWA-like"/>
    <property type="match status" value="1"/>
</dbReference>
<dbReference type="OrthoDB" id="3249161at2759"/>
<dbReference type="GO" id="GO:0016787">
    <property type="term" value="F:hydrolase activity"/>
    <property type="evidence" value="ECO:0007669"/>
    <property type="project" value="UniProtKB-KW"/>
</dbReference>
<feature type="compositionally biased region" description="Polar residues" evidence="11">
    <location>
        <begin position="279"/>
        <end position="288"/>
    </location>
</feature>
<dbReference type="Pfam" id="PF02735">
    <property type="entry name" value="Ku"/>
    <property type="match status" value="1"/>
</dbReference>
<comment type="caution">
    <text evidence="13">The sequence shown here is derived from an EMBL/GenBank/DDBJ whole genome shotgun (WGS) entry which is preliminary data.</text>
</comment>
<dbReference type="GO" id="GO:0004386">
    <property type="term" value="F:helicase activity"/>
    <property type="evidence" value="ECO:0007669"/>
    <property type="project" value="UniProtKB-KW"/>
</dbReference>
<dbReference type="InterPro" id="IPR005161">
    <property type="entry name" value="Ku_N"/>
</dbReference>
<dbReference type="Gene3D" id="1.10.1600.10">
    <property type="match status" value="1"/>
</dbReference>
<feature type="region of interest" description="Disordered" evidence="11">
    <location>
        <begin position="243"/>
        <end position="288"/>
    </location>
</feature>
<evidence type="ECO:0000256" key="10">
    <source>
        <dbReference type="ARBA" id="ARBA00023242"/>
    </source>
</evidence>
<evidence type="ECO:0000313" key="14">
    <source>
        <dbReference type="Proteomes" id="UP000674318"/>
    </source>
</evidence>
<proteinExistence type="predicted"/>
<evidence type="ECO:0000256" key="9">
    <source>
        <dbReference type="ARBA" id="ARBA00023204"/>
    </source>
</evidence>
<reference evidence="13 14" key="1">
    <citation type="submission" date="2021-02" db="EMBL/GenBank/DDBJ databases">
        <title>Porcisia hertigi Genome sequencing and assembly.</title>
        <authorList>
            <person name="Almutairi H."/>
            <person name="Gatherer D."/>
        </authorList>
    </citation>
    <scope>NUCLEOTIDE SEQUENCE [LARGE SCALE GENOMIC DNA]</scope>
    <source>
        <strain evidence="13 14">C119</strain>
    </source>
</reference>
<dbReference type="GO" id="GO:0043564">
    <property type="term" value="C:Ku70:Ku80 complex"/>
    <property type="evidence" value="ECO:0007669"/>
    <property type="project" value="TreeGrafter"/>
</dbReference>
<dbReference type="InterPro" id="IPR036465">
    <property type="entry name" value="vWFA_dom_sf"/>
</dbReference>
<keyword evidence="8" id="KW-0233">DNA recombination</keyword>
<keyword evidence="5" id="KW-0347">Helicase</keyword>
<dbReference type="RefSeq" id="XP_067752773.1">
    <property type="nucleotide sequence ID" value="XM_067896616.1"/>
</dbReference>
<evidence type="ECO:0000256" key="1">
    <source>
        <dbReference type="ARBA" id="ARBA00004123"/>
    </source>
</evidence>
<evidence type="ECO:0000256" key="11">
    <source>
        <dbReference type="SAM" id="MobiDB-lite"/>
    </source>
</evidence>
<dbReference type="Gene3D" id="3.40.50.410">
    <property type="entry name" value="von Willebrand factor, type A domain"/>
    <property type="match status" value="1"/>
</dbReference>
<keyword evidence="10" id="KW-0539">Nucleus</keyword>
<dbReference type="KEGG" id="phet:94286693"/>
<sequence>MDSGAAGGSSASVHSSPSSFSMAMQSIVTLLREKLVCGSKDVVAIVLYNTRVSIPSTGFSGVYVVQEATRVGIECIQKMEYLEAAGTPGSSAYEEFKSRVGHWPTAATSSAPTTASLADGSVKARAALSADSVSPPAFKFSEVLWEAQRIFLSICSLQAIRHRRLFVFTNCDNPSGGDAREWNLCRSRACALSKEGAVLEVFGFGKTGSGGVPHTSSGSTVAGKPGDAGWGGHSISSMSAVVTGSTGADKSGSPAPPLFPIFDTRDQSLDPMPVGTAAAGSNQNSSCLSNSPPTAVIGFMQDYFWGPLVMEMQMASTRCIVSGDTNDLAALREARAETFVSGGEGAVHVNAGAAMLQRLLVSVVRRGNPQRPFQYCQLRIGSLCGATTPLPAMTAAEKTTEEASRVAAVPRMAVSVYLPFMRARPPQKQWLDGRTNRVLRRVVHLHAGTNVADEEGDSGGAEDQEEVSDSCTNPLRCRRSEVDCTEESLRRQKDVVADVLCYYAPVGKERVYLTSEERKRIVEVAAAGAEPGFTVLLFKDLVDAVPREHSVRRSAFLHSCVQRGGVHSHRLFVLFVRQLRAKKKVAIAQYCSSVTKAPRLVALVPSPDLTANPEKRSQVPIDGLGLYVVPLPYAEELRSVPKLNTCKVDNKHASPVLEDTSVDPTHLELAKQMVNALTVSYRLDAVSNPALQRQYRKLQELARRRFPSANSLLYPDAGTSLRTTGGEDTPARGADEAMLELDNTLPDYEGMKSYAALFQDFNKEVLGSDYNASLYCPKSRTADSATRRSRDGAAGSRAAEGGILASAGGDGAHIPIEELIRQASAENAWDCLTIPQLKEYLAAAHVSTGGARRKADLVERVKQHLPPPT</sequence>
<dbReference type="PANTHER" id="PTHR12604">
    <property type="entry name" value="KU AUTOANTIGEN DNA HELICASE"/>
    <property type="match status" value="1"/>
</dbReference>
<dbReference type="GeneID" id="94286693"/>
<feature type="domain" description="Ku" evidence="12">
    <location>
        <begin position="492"/>
        <end position="648"/>
    </location>
</feature>
<keyword evidence="14" id="KW-1185">Reference proteome</keyword>
<evidence type="ECO:0000256" key="2">
    <source>
        <dbReference type="ARBA" id="ARBA00022741"/>
    </source>
</evidence>
<evidence type="ECO:0000256" key="4">
    <source>
        <dbReference type="ARBA" id="ARBA00022801"/>
    </source>
</evidence>
<dbReference type="InterPro" id="IPR047087">
    <property type="entry name" value="KU70_core_dom"/>
</dbReference>
<dbReference type="SUPFAM" id="SSF68906">
    <property type="entry name" value="SAP domain"/>
    <property type="match status" value="1"/>
</dbReference>
<keyword evidence="4" id="KW-0378">Hydrolase</keyword>
<dbReference type="InterPro" id="IPR006164">
    <property type="entry name" value="DNA_bd_Ku70/Ku80"/>
</dbReference>
<dbReference type="GO" id="GO:0005524">
    <property type="term" value="F:ATP binding"/>
    <property type="evidence" value="ECO:0007669"/>
    <property type="project" value="UniProtKB-KW"/>
</dbReference>
<name>A0A836L162_9TRYP</name>
<dbReference type="SMART" id="SM00559">
    <property type="entry name" value="Ku78"/>
    <property type="match status" value="1"/>
</dbReference>
<dbReference type="PANTHER" id="PTHR12604:SF2">
    <property type="entry name" value="X-RAY REPAIR CROSS-COMPLEMENTING PROTEIN 6"/>
    <property type="match status" value="1"/>
</dbReference>
<comment type="subcellular location">
    <subcellularLocation>
        <location evidence="1">Nucleus</location>
    </subcellularLocation>
</comment>
<dbReference type="SUPFAM" id="SSF100939">
    <property type="entry name" value="SPOC domain-like"/>
    <property type="match status" value="1"/>
</dbReference>
<evidence type="ECO:0000256" key="8">
    <source>
        <dbReference type="ARBA" id="ARBA00023172"/>
    </source>
</evidence>
<keyword evidence="2" id="KW-0547">Nucleotide-binding</keyword>
<dbReference type="CDD" id="cd00788">
    <property type="entry name" value="KU70"/>
    <property type="match status" value="1"/>
</dbReference>
<keyword evidence="6" id="KW-0067">ATP-binding</keyword>
<dbReference type="Pfam" id="PF03731">
    <property type="entry name" value="Ku_N"/>
    <property type="match status" value="1"/>
</dbReference>
<evidence type="ECO:0000256" key="6">
    <source>
        <dbReference type="ARBA" id="ARBA00022840"/>
    </source>
</evidence>
<dbReference type="GO" id="GO:0006303">
    <property type="term" value="P:double-strand break repair via nonhomologous end joining"/>
    <property type="evidence" value="ECO:0007669"/>
    <property type="project" value="InterPro"/>
</dbReference>
<dbReference type="Proteomes" id="UP000674318">
    <property type="component" value="Unassembled WGS sequence"/>
</dbReference>
<evidence type="ECO:0000313" key="13">
    <source>
        <dbReference type="EMBL" id="KAG5490445.1"/>
    </source>
</evidence>
<dbReference type="GO" id="GO:0000723">
    <property type="term" value="P:telomere maintenance"/>
    <property type="evidence" value="ECO:0007669"/>
    <property type="project" value="TreeGrafter"/>
</dbReference>
<keyword evidence="3" id="KW-0227">DNA damage</keyword>
<evidence type="ECO:0000259" key="12">
    <source>
        <dbReference type="SMART" id="SM00559"/>
    </source>
</evidence>
<dbReference type="InterPro" id="IPR036361">
    <property type="entry name" value="SAP_dom_sf"/>
</dbReference>
<dbReference type="InterPro" id="IPR016194">
    <property type="entry name" value="SPOC-like_C_dom_sf"/>
</dbReference>
<gene>
    <name evidence="13" type="ORF">JKF63_00565</name>
</gene>
<dbReference type="GO" id="GO:0003690">
    <property type="term" value="F:double-stranded DNA binding"/>
    <property type="evidence" value="ECO:0007669"/>
    <property type="project" value="TreeGrafter"/>
</dbReference>
<dbReference type="AlphaFoldDB" id="A0A836L162"/>